<evidence type="ECO:0000313" key="3">
    <source>
        <dbReference type="Proteomes" id="UP001160390"/>
    </source>
</evidence>
<feature type="region of interest" description="Disordered" evidence="1">
    <location>
        <begin position="28"/>
        <end position="59"/>
    </location>
</feature>
<keyword evidence="3" id="KW-1185">Reference proteome</keyword>
<dbReference type="EMBL" id="CABFNP030001012">
    <property type="protein sequence ID" value="CAI6090513.1"/>
    <property type="molecule type" value="Genomic_DNA"/>
</dbReference>
<proteinExistence type="predicted"/>
<evidence type="ECO:0000313" key="2">
    <source>
        <dbReference type="EMBL" id="CAI6090513.1"/>
    </source>
</evidence>
<dbReference type="Proteomes" id="UP001160390">
    <property type="component" value="Unassembled WGS sequence"/>
</dbReference>
<comment type="caution">
    <text evidence="2">The sequence shown here is derived from an EMBL/GenBank/DDBJ whole genome shotgun (WGS) entry which is preliminary data.</text>
</comment>
<protein>
    <submittedName>
        <fullName evidence="2">Uncharacterized protein</fullName>
    </submittedName>
</protein>
<organism evidence="2 3">
    <name type="scientific">Clonostachys chloroleuca</name>
    <dbReference type="NCBI Taxonomy" id="1926264"/>
    <lineage>
        <taxon>Eukaryota</taxon>
        <taxon>Fungi</taxon>
        <taxon>Dikarya</taxon>
        <taxon>Ascomycota</taxon>
        <taxon>Pezizomycotina</taxon>
        <taxon>Sordariomycetes</taxon>
        <taxon>Hypocreomycetidae</taxon>
        <taxon>Hypocreales</taxon>
        <taxon>Bionectriaceae</taxon>
        <taxon>Clonostachys</taxon>
    </lineage>
</organism>
<gene>
    <name evidence="2" type="ORF">CCHLO57077_00002140</name>
</gene>
<name>A0AA35PZX0_9HYPO</name>
<evidence type="ECO:0000256" key="1">
    <source>
        <dbReference type="SAM" id="MobiDB-lite"/>
    </source>
</evidence>
<feature type="compositionally biased region" description="Acidic residues" evidence="1">
    <location>
        <begin position="28"/>
        <end position="46"/>
    </location>
</feature>
<accession>A0AA35PZX0</accession>
<dbReference type="AlphaFoldDB" id="A0AA35PZX0"/>
<reference evidence="2" key="1">
    <citation type="submission" date="2023-01" db="EMBL/GenBank/DDBJ databases">
        <authorList>
            <person name="Piombo E."/>
        </authorList>
    </citation>
    <scope>NUCLEOTIDE SEQUENCE</scope>
</reference>
<sequence length="59" mass="6849">MDWHRSLYRKQANLYVSLLKAEVVEVVEAEEEAEEEEEEEEEEALDGENRGGHVGPIDY</sequence>